<sequence length="110" mass="12135">MAGKLTKRELSTFAALAWASWTSKNKSIHEQESHNPRMLAAGFVRYVHDYNLYSGAVVQDSGGTLLVTAARRRIGGWDPSIAEAAAMCFGIEIAHRLATRLFGLRVMLLE</sequence>
<protein>
    <submittedName>
        <fullName evidence="1">Uncharacterized protein</fullName>
    </submittedName>
</protein>
<evidence type="ECO:0000313" key="2">
    <source>
        <dbReference type="Proteomes" id="UP000596660"/>
    </source>
</evidence>
<organism evidence="1 2">
    <name type="scientific">Chenopodium quinoa</name>
    <name type="common">Quinoa</name>
    <dbReference type="NCBI Taxonomy" id="63459"/>
    <lineage>
        <taxon>Eukaryota</taxon>
        <taxon>Viridiplantae</taxon>
        <taxon>Streptophyta</taxon>
        <taxon>Embryophyta</taxon>
        <taxon>Tracheophyta</taxon>
        <taxon>Spermatophyta</taxon>
        <taxon>Magnoliopsida</taxon>
        <taxon>eudicotyledons</taxon>
        <taxon>Gunneridae</taxon>
        <taxon>Pentapetalae</taxon>
        <taxon>Caryophyllales</taxon>
        <taxon>Chenopodiaceae</taxon>
        <taxon>Chenopodioideae</taxon>
        <taxon>Atripliceae</taxon>
        <taxon>Chenopodium</taxon>
    </lineage>
</organism>
<dbReference type="AlphaFoldDB" id="A0A803MT21"/>
<reference evidence="1" key="1">
    <citation type="journal article" date="2017" name="Nature">
        <title>The genome of Chenopodium quinoa.</title>
        <authorList>
            <person name="Jarvis D.E."/>
            <person name="Ho Y.S."/>
            <person name="Lightfoot D.J."/>
            <person name="Schmoeckel S.M."/>
            <person name="Li B."/>
            <person name="Borm T.J.A."/>
            <person name="Ohyanagi H."/>
            <person name="Mineta K."/>
            <person name="Michell C.T."/>
            <person name="Saber N."/>
            <person name="Kharbatia N.M."/>
            <person name="Rupper R.R."/>
            <person name="Sharp A.R."/>
            <person name="Dally N."/>
            <person name="Boughton B.A."/>
            <person name="Woo Y.H."/>
            <person name="Gao G."/>
            <person name="Schijlen E.G.W.M."/>
            <person name="Guo X."/>
            <person name="Momin A.A."/>
            <person name="Negrao S."/>
            <person name="Al-Babili S."/>
            <person name="Gehring C."/>
            <person name="Roessner U."/>
            <person name="Jung C."/>
            <person name="Murphy K."/>
            <person name="Arold S.T."/>
            <person name="Gojobori T."/>
            <person name="van der Linden C.G."/>
            <person name="van Loo E.N."/>
            <person name="Jellen E.N."/>
            <person name="Maughan P.J."/>
            <person name="Tester M."/>
        </authorList>
    </citation>
    <scope>NUCLEOTIDE SEQUENCE [LARGE SCALE GENOMIC DNA]</scope>
    <source>
        <strain evidence="1">cv. PI 614886</strain>
    </source>
</reference>
<keyword evidence="2" id="KW-1185">Reference proteome</keyword>
<evidence type="ECO:0000313" key="1">
    <source>
        <dbReference type="EnsemblPlants" id="AUR62034722-RA:cds"/>
    </source>
</evidence>
<dbReference type="Gramene" id="AUR62034722-RA">
    <property type="protein sequence ID" value="AUR62034722-RA:cds"/>
    <property type="gene ID" value="AUR62034722"/>
</dbReference>
<name>A0A803MT21_CHEQI</name>
<proteinExistence type="predicted"/>
<dbReference type="Proteomes" id="UP000596660">
    <property type="component" value="Unplaced"/>
</dbReference>
<dbReference type="EnsemblPlants" id="AUR62034722-RA">
    <property type="protein sequence ID" value="AUR62034722-RA:cds"/>
    <property type="gene ID" value="AUR62034722"/>
</dbReference>
<accession>A0A803MT21</accession>
<reference evidence="1" key="2">
    <citation type="submission" date="2021-03" db="UniProtKB">
        <authorList>
            <consortium name="EnsemblPlants"/>
        </authorList>
    </citation>
    <scope>IDENTIFICATION</scope>
</reference>